<dbReference type="InterPro" id="IPR023210">
    <property type="entry name" value="NADP_OxRdtase_dom"/>
</dbReference>
<dbReference type="STRING" id="797302.Halru_0444"/>
<dbReference type="InterPro" id="IPR020471">
    <property type="entry name" value="AKR"/>
</dbReference>
<dbReference type="Gene3D" id="3.20.20.100">
    <property type="entry name" value="NADP-dependent oxidoreductase domain"/>
    <property type="match status" value="1"/>
</dbReference>
<dbReference type="GeneID" id="14375752"/>
<dbReference type="AlphaFoldDB" id="L0IAU4"/>
<sequence>MSERTIPLIGFGTYRLEDHDQCAALVSEALEAGYRHVDTASAYNNEAAVGEGVRTASVPREDVVVATKVWYDRLDYGDLKRSVEVSLDRMGLSTLDLVYVHWPVSTYDPPRTFAALDMLFEDGLIDGIGVANFTIEQLESAREYCEAGIDVLQIECHPLLPQWELCEYAYSRDIDIVAHTPLLQGELEDVPELRELSADRNCSPVQVGLAWLQSRGISAIPGTSDLTHLVENFESPSIELTEDEQATIDGIERRRRIADPYFAPW</sequence>
<dbReference type="EMBL" id="CP003050">
    <property type="protein sequence ID" value="AGB15082.1"/>
    <property type="molecule type" value="Genomic_DNA"/>
</dbReference>
<dbReference type="SUPFAM" id="SSF51430">
    <property type="entry name" value="NAD(P)-linked oxidoreductase"/>
    <property type="match status" value="1"/>
</dbReference>
<protein>
    <submittedName>
        <fullName evidence="5">Aldo/keto reductase, diketogulonate reductase</fullName>
    </submittedName>
</protein>
<keyword evidence="3" id="KW-0560">Oxidoreductase</keyword>
<organism evidence="5 6">
    <name type="scientific">Halovivax ruber (strain DSM 18193 / JCM 13892 / XH-70)</name>
    <dbReference type="NCBI Taxonomy" id="797302"/>
    <lineage>
        <taxon>Archaea</taxon>
        <taxon>Methanobacteriati</taxon>
        <taxon>Methanobacteriota</taxon>
        <taxon>Stenosarchaea group</taxon>
        <taxon>Halobacteria</taxon>
        <taxon>Halobacteriales</taxon>
        <taxon>Natrialbaceae</taxon>
        <taxon>Halovivax</taxon>
    </lineage>
</organism>
<dbReference type="InterPro" id="IPR036812">
    <property type="entry name" value="NAD(P)_OxRdtase_dom_sf"/>
</dbReference>
<accession>L0IAU4</accession>
<dbReference type="GO" id="GO:0016616">
    <property type="term" value="F:oxidoreductase activity, acting on the CH-OH group of donors, NAD or NADP as acceptor"/>
    <property type="evidence" value="ECO:0007669"/>
    <property type="project" value="UniProtKB-ARBA"/>
</dbReference>
<dbReference type="InterPro" id="IPR018170">
    <property type="entry name" value="Aldo/ket_reductase_CS"/>
</dbReference>
<dbReference type="PRINTS" id="PR00069">
    <property type="entry name" value="ALDKETRDTASE"/>
</dbReference>
<dbReference type="Pfam" id="PF00248">
    <property type="entry name" value="Aldo_ket_red"/>
    <property type="match status" value="1"/>
</dbReference>
<feature type="domain" description="NADP-dependent oxidoreductase" evidence="4">
    <location>
        <begin position="9"/>
        <end position="252"/>
    </location>
</feature>
<keyword evidence="6" id="KW-1185">Reference proteome</keyword>
<proteinExistence type="inferred from homology"/>
<dbReference type="PANTHER" id="PTHR43827:SF3">
    <property type="entry name" value="NADP-DEPENDENT OXIDOREDUCTASE DOMAIN-CONTAINING PROTEIN"/>
    <property type="match status" value="1"/>
</dbReference>
<dbReference type="CDD" id="cd19073">
    <property type="entry name" value="AKR_AKR3F2_3"/>
    <property type="match status" value="1"/>
</dbReference>
<dbReference type="eggNOG" id="arCOG01619">
    <property type="taxonomic scope" value="Archaea"/>
</dbReference>
<comment type="similarity">
    <text evidence="1">Belongs to the aldo/keto reductase family.</text>
</comment>
<name>L0IAU4_HALRX</name>
<dbReference type="RefSeq" id="WP_015299772.1">
    <property type="nucleotide sequence ID" value="NC_019964.1"/>
</dbReference>
<dbReference type="KEGG" id="hru:Halru_0444"/>
<evidence type="ECO:0000256" key="1">
    <source>
        <dbReference type="ARBA" id="ARBA00007905"/>
    </source>
</evidence>
<dbReference type="PANTHER" id="PTHR43827">
    <property type="entry name" value="2,5-DIKETO-D-GLUCONIC ACID REDUCTASE"/>
    <property type="match status" value="1"/>
</dbReference>
<evidence type="ECO:0000256" key="3">
    <source>
        <dbReference type="ARBA" id="ARBA00023002"/>
    </source>
</evidence>
<dbReference type="PROSITE" id="PS00798">
    <property type="entry name" value="ALDOKETO_REDUCTASE_1"/>
    <property type="match status" value="1"/>
</dbReference>
<evidence type="ECO:0000256" key="2">
    <source>
        <dbReference type="ARBA" id="ARBA00022857"/>
    </source>
</evidence>
<keyword evidence="2" id="KW-0521">NADP</keyword>
<evidence type="ECO:0000313" key="6">
    <source>
        <dbReference type="Proteomes" id="UP000010846"/>
    </source>
</evidence>
<dbReference type="Proteomes" id="UP000010846">
    <property type="component" value="Chromosome"/>
</dbReference>
<gene>
    <name evidence="5" type="ordered locus">Halru_0444</name>
</gene>
<evidence type="ECO:0000259" key="4">
    <source>
        <dbReference type="Pfam" id="PF00248"/>
    </source>
</evidence>
<reference evidence="5" key="1">
    <citation type="submission" date="2011-09" db="EMBL/GenBank/DDBJ databases">
        <title>Complete sequence of Halovivax ruber XH-70.</title>
        <authorList>
            <consortium name="US DOE Joint Genome Institute"/>
            <person name="Lucas S."/>
            <person name="Han J."/>
            <person name="Lapidus A."/>
            <person name="Cheng J.-F."/>
            <person name="Goodwin L."/>
            <person name="Pitluck S."/>
            <person name="Peters L."/>
            <person name="Mikhailova N."/>
            <person name="Davenport K."/>
            <person name="Detter J.C."/>
            <person name="Han C."/>
            <person name="Tapia R."/>
            <person name="Land M."/>
            <person name="Hauser L."/>
            <person name="Kyrpides N."/>
            <person name="Ivanova N."/>
            <person name="Pagani I."/>
            <person name="Sproer C."/>
            <person name="Anderson I."/>
            <person name="Woyke T."/>
        </authorList>
    </citation>
    <scope>NUCLEOTIDE SEQUENCE</scope>
    <source>
        <strain evidence="5">XH-70</strain>
    </source>
</reference>
<evidence type="ECO:0000313" key="5">
    <source>
        <dbReference type="EMBL" id="AGB15082.1"/>
    </source>
</evidence>
<dbReference type="OrthoDB" id="275427at2157"/>
<dbReference type="HOGENOM" id="CLU_023205_0_1_2"/>
<dbReference type="PIRSF" id="PIRSF000097">
    <property type="entry name" value="AKR"/>
    <property type="match status" value="1"/>
</dbReference>